<keyword evidence="3" id="KW-0653">Protein transport</keyword>
<sequence length="254" mass="28689">MSQELFERPLFGGAITATLPKDQFMDVSEFRQVPDNQEVFVHSESEDSFIIEILEFIDAPDDQALRAHYEELSQDNGSTDTKIINEIQLDNIPGIDKRHAAYCLVGQQKAAKFNKDSNSDFSTLTLIMVLIRLYDVNTDLLITVNYPNLSSPLDQRLASVIQIVNSIRITDWGLFFTKVNGNKAWENLLSSEFRATSQDTTLAKKDAVLVLDFIKNRAKHTQISKKYSNVLSSDEQLKRTANLVGFQMPKTPAP</sequence>
<dbReference type="PANTHER" id="PTHR15837:SF0">
    <property type="entry name" value="RAN GUANINE NUCLEOTIDE RELEASE FACTOR"/>
    <property type="match status" value="1"/>
</dbReference>
<name>A0A1R1X4F6_9FUNG</name>
<evidence type="ECO:0000256" key="2">
    <source>
        <dbReference type="ARBA" id="ARBA00022448"/>
    </source>
</evidence>
<organism evidence="4 5">
    <name type="scientific">Smittium culicis</name>
    <dbReference type="NCBI Taxonomy" id="133412"/>
    <lineage>
        <taxon>Eukaryota</taxon>
        <taxon>Fungi</taxon>
        <taxon>Fungi incertae sedis</taxon>
        <taxon>Zoopagomycota</taxon>
        <taxon>Kickxellomycotina</taxon>
        <taxon>Harpellomycetes</taxon>
        <taxon>Harpellales</taxon>
        <taxon>Legeriomycetaceae</taxon>
        <taxon>Smittium</taxon>
    </lineage>
</organism>
<dbReference type="STRING" id="133412.A0A1R1X4F6"/>
<dbReference type="InterPro" id="IPR007681">
    <property type="entry name" value="Mog1"/>
</dbReference>
<dbReference type="InterPro" id="IPR016123">
    <property type="entry name" value="Mog1/PsbP_a/b/a-sand"/>
</dbReference>
<evidence type="ECO:0000256" key="3">
    <source>
        <dbReference type="ARBA" id="ARBA00022927"/>
    </source>
</evidence>
<protein>
    <submittedName>
        <fullName evidence="4">Putative ran guanine nucleotide release factor</fullName>
    </submittedName>
</protein>
<dbReference type="AlphaFoldDB" id="A0A1R1X4F6"/>
<dbReference type="GO" id="GO:0005085">
    <property type="term" value="F:guanyl-nucleotide exchange factor activity"/>
    <property type="evidence" value="ECO:0007669"/>
    <property type="project" value="TreeGrafter"/>
</dbReference>
<dbReference type="Pfam" id="PF04603">
    <property type="entry name" value="Mog1"/>
    <property type="match status" value="1"/>
</dbReference>
<evidence type="ECO:0000256" key="1">
    <source>
        <dbReference type="ARBA" id="ARBA00010307"/>
    </source>
</evidence>
<evidence type="ECO:0000313" key="4">
    <source>
        <dbReference type="EMBL" id="OMJ09512.1"/>
    </source>
</evidence>
<proteinExistence type="inferred from homology"/>
<keyword evidence="5" id="KW-1185">Reference proteome</keyword>
<accession>A0A1R1X4F6</accession>
<dbReference type="Gene3D" id="3.40.1000.10">
    <property type="entry name" value="Mog1/PsbP, alpha/beta/alpha sandwich"/>
    <property type="match status" value="1"/>
</dbReference>
<gene>
    <name evidence="4" type="ORF">AYI70_g10891</name>
</gene>
<evidence type="ECO:0000313" key="5">
    <source>
        <dbReference type="Proteomes" id="UP000187283"/>
    </source>
</evidence>
<dbReference type="OrthoDB" id="10255285at2759"/>
<dbReference type="PANTHER" id="PTHR15837">
    <property type="entry name" value="RAN GUANINE NUCLEOTIDE RELEASE FACTOR"/>
    <property type="match status" value="1"/>
</dbReference>
<dbReference type="Proteomes" id="UP000187283">
    <property type="component" value="Unassembled WGS sequence"/>
</dbReference>
<dbReference type="SUPFAM" id="SSF55724">
    <property type="entry name" value="Mog1p/PsbP-like"/>
    <property type="match status" value="1"/>
</dbReference>
<dbReference type="EMBL" id="LSSN01005424">
    <property type="protein sequence ID" value="OMJ09512.1"/>
    <property type="molecule type" value="Genomic_DNA"/>
</dbReference>
<dbReference type="GO" id="GO:0005634">
    <property type="term" value="C:nucleus"/>
    <property type="evidence" value="ECO:0007669"/>
    <property type="project" value="TreeGrafter"/>
</dbReference>
<comment type="similarity">
    <text evidence="1">Belongs to the MOG1 family.</text>
</comment>
<dbReference type="GO" id="GO:0031267">
    <property type="term" value="F:small GTPase binding"/>
    <property type="evidence" value="ECO:0007669"/>
    <property type="project" value="TreeGrafter"/>
</dbReference>
<dbReference type="GO" id="GO:0006606">
    <property type="term" value="P:protein import into nucleus"/>
    <property type="evidence" value="ECO:0007669"/>
    <property type="project" value="TreeGrafter"/>
</dbReference>
<keyword evidence="2" id="KW-0813">Transport</keyword>
<comment type="caution">
    <text evidence="4">The sequence shown here is derived from an EMBL/GenBank/DDBJ whole genome shotgun (WGS) entry which is preliminary data.</text>
</comment>
<reference evidence="4 5" key="1">
    <citation type="submission" date="2017-01" db="EMBL/GenBank/DDBJ databases">
        <authorList>
            <person name="Mah S.A."/>
            <person name="Swanson W.J."/>
            <person name="Moy G.W."/>
            <person name="Vacquier V.D."/>
        </authorList>
    </citation>
    <scope>NUCLEOTIDE SEQUENCE [LARGE SCALE GENOMIC DNA]</scope>
    <source>
        <strain evidence="4 5">GSMNP</strain>
    </source>
</reference>